<evidence type="ECO:0000313" key="2">
    <source>
        <dbReference type="Proteomes" id="UP000438760"/>
    </source>
</evidence>
<reference evidence="1 2" key="1">
    <citation type="submission" date="2019-11" db="EMBL/GenBank/DDBJ databases">
        <title>Genome of Strain BIT-d1.</title>
        <authorList>
            <person name="Yang Y."/>
        </authorList>
    </citation>
    <scope>NUCLEOTIDE SEQUENCE [LARGE SCALE GENOMIC DNA]</scope>
    <source>
        <strain evidence="1 2">BIT-d1</strain>
    </source>
</reference>
<dbReference type="EMBL" id="WMJX01000050">
    <property type="protein sequence ID" value="MTG99210.1"/>
    <property type="molecule type" value="Genomic_DNA"/>
</dbReference>
<protein>
    <submittedName>
        <fullName evidence="1">Uncharacterized protein</fullName>
    </submittedName>
</protein>
<evidence type="ECO:0000313" key="1">
    <source>
        <dbReference type="EMBL" id="MTG99210.1"/>
    </source>
</evidence>
<accession>A0A6I3LPF4</accession>
<name>A0A6I3LPF4_9FLAO</name>
<dbReference type="RefSeq" id="WP_155093209.1">
    <property type="nucleotide sequence ID" value="NZ_WMJX01000050.1"/>
</dbReference>
<comment type="caution">
    <text evidence="1">The sequence shown here is derived from an EMBL/GenBank/DDBJ whole genome shotgun (WGS) entry which is preliminary data.</text>
</comment>
<proteinExistence type="predicted"/>
<sequence length="646" mass="76136">MKEDKFSIDITTGIESTIWKSIEESIHLKNIESFDTLNDFISNILFISIREDSLSNFTKYINFPASYIKTSDKFLKSNISYNEIHTFCIKRVLELYHYILDIKLTYPIFLNSPDVDKIDINNLKRINEFIYLTINSFNRQLYNCIQIKSLQVFKKCYTSFTKINNLDNTHILQHFKIAYYTHKDLETDDENQKILNNIYSEVNKFSDYLLHVKIGLKYWSIFLFSKNIIDLTFTKEIFDTIHFHLSIAELIKKIIDLRDLQFSGYLEWTNWDYIERESGVSYYPPDPRNWLVFGLLIDLIRKGVTELQFQQYSYQDKRKLQDLYNSFVDKIHVFRNNFDHWKELIKCKSIEELEERAELIISFFENINQDVNIERINAISEAVLDETKVDNFKETLEAKIKKDSLFINVIKSFVEQEDVEQEDVEQKLLYMANLKGVFINGEHSFNLPGTESILGQQFSEIFDDEILSFLNERREEVSYFGDNLSEAITNCITDLVQLDRKVTSAIISSEDFYNISERLYSNENFIPNNDPALKFFIGEFKNINIYLTNSKQAVGQVLLWDQDTISLNLRTLEVNVVELTDAEINTEYQFNKHKWNRNTDGTPLDEKTSKALIKNGVNISLIIDYEIVITEQSTIILTEIKRHTPD</sequence>
<dbReference type="OrthoDB" id="1495522at2"/>
<keyword evidence="2" id="KW-1185">Reference proteome</keyword>
<organism evidence="1 2">
    <name type="scientific">Myroides albus</name>
    <dbReference type="NCBI Taxonomy" id="2562892"/>
    <lineage>
        <taxon>Bacteria</taxon>
        <taxon>Pseudomonadati</taxon>
        <taxon>Bacteroidota</taxon>
        <taxon>Flavobacteriia</taxon>
        <taxon>Flavobacteriales</taxon>
        <taxon>Flavobacteriaceae</taxon>
        <taxon>Myroides</taxon>
    </lineage>
</organism>
<dbReference type="AlphaFoldDB" id="A0A6I3LPF4"/>
<dbReference type="Proteomes" id="UP000438760">
    <property type="component" value="Unassembled WGS sequence"/>
</dbReference>
<gene>
    <name evidence="1" type="ORF">GJV76_13920</name>
</gene>